<reference evidence="2 3" key="1">
    <citation type="submission" date="2020-06" db="EMBL/GenBank/DDBJ databases">
        <authorList>
            <person name="Isaeva M.P."/>
            <person name="Chernysheva N.Y."/>
        </authorList>
    </citation>
    <scope>NUCLEOTIDE SEQUENCE [LARGE SCALE GENOMIC DNA]</scope>
    <source>
        <strain evidence="2 3">KMM 6746</strain>
    </source>
</reference>
<dbReference type="RefSeq" id="WP_155598258.1">
    <property type="nucleotide sequence ID" value="NZ_JACATN010000001.1"/>
</dbReference>
<evidence type="ECO:0000313" key="2">
    <source>
        <dbReference type="EMBL" id="MBT2159642.1"/>
    </source>
</evidence>
<proteinExistence type="predicted"/>
<dbReference type="Proteomes" id="UP000740413">
    <property type="component" value="Unassembled WGS sequence"/>
</dbReference>
<evidence type="ECO:0000256" key="1">
    <source>
        <dbReference type="SAM" id="MobiDB-lite"/>
    </source>
</evidence>
<evidence type="ECO:0000313" key="3">
    <source>
        <dbReference type="Proteomes" id="UP000740413"/>
    </source>
</evidence>
<name>A0ABS5W8I2_9FLAO</name>
<organism evidence="2 3">
    <name type="scientific">Zobellia barbeyronii</name>
    <dbReference type="NCBI Taxonomy" id="2748009"/>
    <lineage>
        <taxon>Bacteria</taxon>
        <taxon>Pseudomonadati</taxon>
        <taxon>Bacteroidota</taxon>
        <taxon>Flavobacteriia</taxon>
        <taxon>Flavobacteriales</taxon>
        <taxon>Flavobacteriaceae</taxon>
        <taxon>Zobellia</taxon>
    </lineage>
</organism>
<keyword evidence="3" id="KW-1185">Reference proteome</keyword>
<reference evidence="3" key="2">
    <citation type="submission" date="2023-07" db="EMBL/GenBank/DDBJ databases">
        <title>Zobellia barbeyronii sp. nov., a new marine flavobacterium, isolated from green and red algae.</title>
        <authorList>
            <person name="Nedashkovskaya O.I."/>
            <person name="Otstavnykh N."/>
            <person name="Zhukova N."/>
            <person name="Guzev K."/>
            <person name="Chausova V."/>
            <person name="Tekutyeva L."/>
            <person name="Mikhailov V."/>
            <person name="Isaeva M."/>
        </authorList>
    </citation>
    <scope>NUCLEOTIDE SEQUENCE [LARGE SCALE GENOMIC DNA]</scope>
    <source>
        <strain evidence="3">KMM 6746</strain>
    </source>
</reference>
<accession>A0ABS5W8I2</accession>
<protein>
    <submittedName>
        <fullName evidence="2">Uncharacterized protein</fullName>
    </submittedName>
</protein>
<dbReference type="EMBL" id="JACATN010000001">
    <property type="protein sequence ID" value="MBT2159642.1"/>
    <property type="molecule type" value="Genomic_DNA"/>
</dbReference>
<sequence>MSQKLKSSLYLAGFVIASLVYYNQTNSDQSPQTVEMASADMEQVSSAETLD</sequence>
<gene>
    <name evidence="2" type="ORF">HW347_00110</name>
</gene>
<comment type="caution">
    <text evidence="2">The sequence shown here is derived from an EMBL/GenBank/DDBJ whole genome shotgun (WGS) entry which is preliminary data.</text>
</comment>
<feature type="region of interest" description="Disordered" evidence="1">
    <location>
        <begin position="32"/>
        <end position="51"/>
    </location>
</feature>